<evidence type="ECO:0000256" key="2">
    <source>
        <dbReference type="ARBA" id="ARBA00022448"/>
    </source>
</evidence>
<keyword evidence="5 7" id="KW-1133">Transmembrane helix</keyword>
<dbReference type="SUPFAM" id="SSF161098">
    <property type="entry name" value="MetI-like"/>
    <property type="match status" value="1"/>
</dbReference>
<feature type="transmembrane region" description="Helical" evidence="7">
    <location>
        <begin position="124"/>
        <end position="147"/>
    </location>
</feature>
<feature type="transmembrane region" description="Helical" evidence="7">
    <location>
        <begin position="27"/>
        <end position="51"/>
    </location>
</feature>
<evidence type="ECO:0000313" key="10">
    <source>
        <dbReference type="Proteomes" id="UP000823891"/>
    </source>
</evidence>
<feature type="transmembrane region" description="Helical" evidence="7">
    <location>
        <begin position="63"/>
        <end position="84"/>
    </location>
</feature>
<dbReference type="Pfam" id="PF00528">
    <property type="entry name" value="BPD_transp_1"/>
    <property type="match status" value="1"/>
</dbReference>
<dbReference type="InterPro" id="IPR050809">
    <property type="entry name" value="UgpAE/MalFG_permease"/>
</dbReference>
<evidence type="ECO:0000256" key="5">
    <source>
        <dbReference type="ARBA" id="ARBA00022989"/>
    </source>
</evidence>
<keyword evidence="6 7" id="KW-0472">Membrane</keyword>
<proteinExistence type="inferred from homology"/>
<feature type="transmembrane region" description="Helical" evidence="7">
    <location>
        <begin position="91"/>
        <end position="112"/>
    </location>
</feature>
<dbReference type="PANTHER" id="PTHR43227:SF11">
    <property type="entry name" value="BLL4140 PROTEIN"/>
    <property type="match status" value="1"/>
</dbReference>
<dbReference type="AlphaFoldDB" id="A0A9D2NG28"/>
<evidence type="ECO:0000256" key="7">
    <source>
        <dbReference type="RuleBase" id="RU363032"/>
    </source>
</evidence>
<dbReference type="InterPro" id="IPR000515">
    <property type="entry name" value="MetI-like"/>
</dbReference>
<comment type="subcellular location">
    <subcellularLocation>
        <location evidence="1 7">Cell membrane</location>
        <topology evidence="1 7">Multi-pass membrane protein</topology>
    </subcellularLocation>
</comment>
<dbReference type="Proteomes" id="UP000823891">
    <property type="component" value="Unassembled WGS sequence"/>
</dbReference>
<dbReference type="GO" id="GO:0055085">
    <property type="term" value="P:transmembrane transport"/>
    <property type="evidence" value="ECO:0007669"/>
    <property type="project" value="InterPro"/>
</dbReference>
<comment type="caution">
    <text evidence="9">The sequence shown here is derived from an EMBL/GenBank/DDBJ whole genome shotgun (WGS) entry which is preliminary data.</text>
</comment>
<dbReference type="PROSITE" id="PS50928">
    <property type="entry name" value="ABC_TM1"/>
    <property type="match status" value="1"/>
</dbReference>
<comment type="similarity">
    <text evidence="7">Belongs to the binding-protein-dependent transport system permease family.</text>
</comment>
<evidence type="ECO:0000256" key="4">
    <source>
        <dbReference type="ARBA" id="ARBA00022692"/>
    </source>
</evidence>
<evidence type="ECO:0000259" key="8">
    <source>
        <dbReference type="PROSITE" id="PS50928"/>
    </source>
</evidence>
<reference evidence="9" key="2">
    <citation type="submission" date="2021-04" db="EMBL/GenBank/DDBJ databases">
        <authorList>
            <person name="Gilroy R."/>
        </authorList>
    </citation>
    <scope>NUCLEOTIDE SEQUENCE</scope>
    <source>
        <strain evidence="9">USAMLcec2-132</strain>
    </source>
</reference>
<reference evidence="9" key="1">
    <citation type="journal article" date="2021" name="PeerJ">
        <title>Extensive microbial diversity within the chicken gut microbiome revealed by metagenomics and culture.</title>
        <authorList>
            <person name="Gilroy R."/>
            <person name="Ravi A."/>
            <person name="Getino M."/>
            <person name="Pursley I."/>
            <person name="Horton D.L."/>
            <person name="Alikhan N.F."/>
            <person name="Baker D."/>
            <person name="Gharbi K."/>
            <person name="Hall N."/>
            <person name="Watson M."/>
            <person name="Adriaenssens E.M."/>
            <person name="Foster-Nyarko E."/>
            <person name="Jarju S."/>
            <person name="Secka A."/>
            <person name="Antonio M."/>
            <person name="Oren A."/>
            <person name="Chaudhuri R.R."/>
            <person name="La Ragione R."/>
            <person name="Hildebrand F."/>
            <person name="Pallen M.J."/>
        </authorList>
    </citation>
    <scope>NUCLEOTIDE SEQUENCE</scope>
    <source>
        <strain evidence="9">USAMLcec2-132</strain>
    </source>
</reference>
<accession>A0A9D2NG28</accession>
<evidence type="ECO:0000256" key="6">
    <source>
        <dbReference type="ARBA" id="ARBA00023136"/>
    </source>
</evidence>
<feature type="domain" description="ABC transmembrane type-1" evidence="8">
    <location>
        <begin position="87"/>
        <end position="308"/>
    </location>
</feature>
<evidence type="ECO:0000256" key="3">
    <source>
        <dbReference type="ARBA" id="ARBA00022475"/>
    </source>
</evidence>
<name>A0A9D2NG28_9FIRM</name>
<dbReference type="InterPro" id="IPR035906">
    <property type="entry name" value="MetI-like_sf"/>
</dbReference>
<dbReference type="PANTHER" id="PTHR43227">
    <property type="entry name" value="BLL4140 PROTEIN"/>
    <property type="match status" value="1"/>
</dbReference>
<keyword evidence="3" id="KW-1003">Cell membrane</keyword>
<dbReference type="EMBL" id="DWWS01000039">
    <property type="protein sequence ID" value="HJC24173.1"/>
    <property type="molecule type" value="Genomic_DNA"/>
</dbReference>
<evidence type="ECO:0000256" key="1">
    <source>
        <dbReference type="ARBA" id="ARBA00004651"/>
    </source>
</evidence>
<protein>
    <submittedName>
        <fullName evidence="9">ABC transporter permease subunit</fullName>
    </submittedName>
</protein>
<sequence length="318" mass="35433">MKSASKQKKKSGGLISGIKYDIRHNPYLCLLCVPAILWFCIFAYSPLVYLLTAFQRYRPTEGLWGSEFIGLMNFKAFFGSSAFFQVTFNTIFLNALFIISSMAVSILIAIALSEVNGRLFKKATQSIVILPHFISWTVIALLCEALLKTQNGFINNILVSLGMEKINFYQNADVWPALLVFLRIWQGAGYGSIVYLATIAGLDQEMFEAARVDGATRGQCIRYLTLPLLKSTAVMLFIMNVGKIFNGDFGMIYNLVGSNSLLYRTTDVIDTYVYRMLVESTNIGQSAAVSFYQSVMGFVIVLATNALTRKLDPDSALF</sequence>
<evidence type="ECO:0000313" key="9">
    <source>
        <dbReference type="EMBL" id="HJC24173.1"/>
    </source>
</evidence>
<dbReference type="GO" id="GO:0005886">
    <property type="term" value="C:plasma membrane"/>
    <property type="evidence" value="ECO:0007669"/>
    <property type="project" value="UniProtKB-SubCell"/>
</dbReference>
<gene>
    <name evidence="9" type="ORF">H9761_10765</name>
</gene>
<dbReference type="Gene3D" id="1.10.3720.10">
    <property type="entry name" value="MetI-like"/>
    <property type="match status" value="1"/>
</dbReference>
<dbReference type="CDD" id="cd06261">
    <property type="entry name" value="TM_PBP2"/>
    <property type="match status" value="1"/>
</dbReference>
<keyword evidence="4 7" id="KW-0812">Transmembrane</keyword>
<organism evidence="9 10">
    <name type="scientific">Candidatus Eisenbergiella merdavium</name>
    <dbReference type="NCBI Taxonomy" id="2838551"/>
    <lineage>
        <taxon>Bacteria</taxon>
        <taxon>Bacillati</taxon>
        <taxon>Bacillota</taxon>
        <taxon>Clostridia</taxon>
        <taxon>Lachnospirales</taxon>
        <taxon>Lachnospiraceae</taxon>
        <taxon>Eisenbergiella</taxon>
    </lineage>
</organism>
<keyword evidence="2 7" id="KW-0813">Transport</keyword>